<dbReference type="PANTHER" id="PTHR21712:SF29">
    <property type="entry name" value="PRE-RRNA-PROCESSING PROTEIN FHL1"/>
    <property type="match status" value="1"/>
</dbReference>
<dbReference type="SUPFAM" id="SSF46785">
    <property type="entry name" value="Winged helix' DNA-binding domain"/>
    <property type="match status" value="1"/>
</dbReference>
<sequence length="693" mass="74384">MLHMTQAEPDMSTPVEPPRVMKDYNALAMESLQNGNEPKRVDTLALLPTPDSCPIIPIHPPASANGVPSSHRGISRKHVKIAYNFHGNVFEMEVMGRNGAFMGADWLAPGQVRPLHSGDFIQIGGVRVRFLLPDVPIGGTGSEAMESPVPESNEAARSRPEEGSAKIESEGEADNSGGEDSARNKEAGKVKLKKLTVTVSGQKPSTEESQTPQPARRRGPGRPPKDGIMSKRERAEIAREQKLAARREANGGVTPPPTTKSKASKSGKDGEAEDQPAVKPEKRKYTKRKRPDSAPGDSVVQSIEGGDGNIAPGQEEPIKPAPVKKRKPSRSPSPDYPPESFYTPKELAKPPYNYAVLIYDALSESPTPMTLKQIYRALKLKYPYFRFRVVMETDSGGVSGQRKEASSISASPGHNQPQQPAFPPALSGSAVYYSPRHACTASPATISVSANYPTSNPHGSSTSPSTPPARRAQPGSFHPASSATDCIARAMTSSTGFLSYDLRCTAQPYSSTPPPPHFPHPTTSSSSTATTRPQRRQPPPSGPVAPPPQNYNAPSIIKFQSQPYNAVPHPSQRPPQAPPPPPPAVPLHPMPPAPPPPPQNTSPISSLSLINQDPAFLSRANQAIDNFEAVLMEDYEDQEYIKKVLRSARDRVLNGAKESSFPGGEPKDEAVIINALRGIIGQLTGDQSQAGIP</sequence>
<dbReference type="PROSITE" id="PS50039">
    <property type="entry name" value="FORK_HEAD_3"/>
    <property type="match status" value="1"/>
</dbReference>
<dbReference type="InterPro" id="IPR008984">
    <property type="entry name" value="SMAD_FHA_dom_sf"/>
</dbReference>
<protein>
    <recommendedName>
        <fullName evidence="9">FHA domain-containing protein</fullName>
    </recommendedName>
</protein>
<dbReference type="GO" id="GO:0060962">
    <property type="term" value="P:regulation of ribosomal protein gene transcription by RNA polymerase II"/>
    <property type="evidence" value="ECO:0007669"/>
    <property type="project" value="InterPro"/>
</dbReference>
<dbReference type="OrthoDB" id="5402974at2759"/>
<dbReference type="InterPro" id="IPR045178">
    <property type="entry name" value="Fhl1/FHA1"/>
</dbReference>
<evidence type="ECO:0000256" key="2">
    <source>
        <dbReference type="ARBA" id="ARBA00023242"/>
    </source>
</evidence>
<dbReference type="InterPro" id="IPR036388">
    <property type="entry name" value="WH-like_DNA-bd_sf"/>
</dbReference>
<dbReference type="Gene3D" id="1.10.10.10">
    <property type="entry name" value="Winged helix-like DNA-binding domain superfamily/Winged helix DNA-binding domain"/>
    <property type="match status" value="1"/>
</dbReference>
<feature type="region of interest" description="Disordered" evidence="4">
    <location>
        <begin position="508"/>
        <end position="609"/>
    </location>
</feature>
<feature type="compositionally biased region" description="Low complexity" evidence="4">
    <location>
        <begin position="520"/>
        <end position="532"/>
    </location>
</feature>
<feature type="domain" description="Fork-head" evidence="6">
    <location>
        <begin position="349"/>
        <end position="422"/>
    </location>
</feature>
<feature type="region of interest" description="Disordered" evidence="4">
    <location>
        <begin position="395"/>
        <end position="427"/>
    </location>
</feature>
<dbReference type="GO" id="GO:0003700">
    <property type="term" value="F:DNA-binding transcription factor activity"/>
    <property type="evidence" value="ECO:0007669"/>
    <property type="project" value="InterPro"/>
</dbReference>
<dbReference type="PROSITE" id="PS50006">
    <property type="entry name" value="FHA_DOMAIN"/>
    <property type="match status" value="1"/>
</dbReference>
<dbReference type="Gene3D" id="2.60.200.20">
    <property type="match status" value="1"/>
</dbReference>
<name>A0A0J8R6X9_COCIT</name>
<dbReference type="InterPro" id="IPR000253">
    <property type="entry name" value="FHA_dom"/>
</dbReference>
<keyword evidence="2 3" id="KW-0539">Nucleus</keyword>
<dbReference type="Pfam" id="PF00498">
    <property type="entry name" value="FHA"/>
    <property type="match status" value="1"/>
</dbReference>
<feature type="compositionally biased region" description="Basic and acidic residues" evidence="4">
    <location>
        <begin position="223"/>
        <end position="249"/>
    </location>
</feature>
<feature type="compositionally biased region" description="Basic and acidic residues" evidence="4">
    <location>
        <begin position="154"/>
        <end position="169"/>
    </location>
</feature>
<gene>
    <name evidence="7" type="ORF">CISG_01921</name>
</gene>
<accession>A0A0J8R6X9</accession>
<dbReference type="GO" id="GO:0005634">
    <property type="term" value="C:nucleus"/>
    <property type="evidence" value="ECO:0007669"/>
    <property type="project" value="UniProtKB-SubCell"/>
</dbReference>
<dbReference type="AlphaFoldDB" id="A0A0J8R6X9"/>
<evidence type="ECO:0000259" key="5">
    <source>
        <dbReference type="PROSITE" id="PS50006"/>
    </source>
</evidence>
<comment type="subcellular location">
    <subcellularLocation>
        <location evidence="3">Nucleus</location>
    </subcellularLocation>
</comment>
<feature type="compositionally biased region" description="Pro residues" evidence="4">
    <location>
        <begin position="536"/>
        <end position="549"/>
    </location>
</feature>
<dbReference type="Proteomes" id="UP000054559">
    <property type="component" value="Unassembled WGS sequence"/>
</dbReference>
<dbReference type="EMBL" id="DS268123">
    <property type="protein sequence ID" value="KMU79503.1"/>
    <property type="molecule type" value="Genomic_DNA"/>
</dbReference>
<evidence type="ECO:0000256" key="1">
    <source>
        <dbReference type="ARBA" id="ARBA00023125"/>
    </source>
</evidence>
<reference evidence="8" key="1">
    <citation type="journal article" date="2010" name="Genome Res.">
        <title>Population genomic sequencing of Coccidioides fungi reveals recent hybridization and transposon control.</title>
        <authorList>
            <person name="Neafsey D.E."/>
            <person name="Barker B.M."/>
            <person name="Sharpton T.J."/>
            <person name="Stajich J.E."/>
            <person name="Park D.J."/>
            <person name="Whiston E."/>
            <person name="Hung C.-Y."/>
            <person name="McMahan C."/>
            <person name="White J."/>
            <person name="Sykes S."/>
            <person name="Heiman D."/>
            <person name="Young S."/>
            <person name="Zeng Q."/>
            <person name="Abouelleil A."/>
            <person name="Aftuck L."/>
            <person name="Bessette D."/>
            <person name="Brown A."/>
            <person name="FitzGerald M."/>
            <person name="Lui A."/>
            <person name="Macdonald J.P."/>
            <person name="Priest M."/>
            <person name="Orbach M.J."/>
            <person name="Galgiani J.N."/>
            <person name="Kirkland T.N."/>
            <person name="Cole G.T."/>
            <person name="Birren B.W."/>
            <person name="Henn M.R."/>
            <person name="Taylor J.W."/>
            <person name="Rounsley S.D."/>
        </authorList>
    </citation>
    <scope>NUCLEOTIDE SEQUENCE [LARGE SCALE GENOMIC DNA]</scope>
    <source>
        <strain evidence="8">RMSCC 3703</strain>
    </source>
</reference>
<organism evidence="7 8">
    <name type="scientific">Coccidioides immitis RMSCC 3703</name>
    <dbReference type="NCBI Taxonomy" id="454286"/>
    <lineage>
        <taxon>Eukaryota</taxon>
        <taxon>Fungi</taxon>
        <taxon>Dikarya</taxon>
        <taxon>Ascomycota</taxon>
        <taxon>Pezizomycotina</taxon>
        <taxon>Eurotiomycetes</taxon>
        <taxon>Eurotiomycetidae</taxon>
        <taxon>Onygenales</taxon>
        <taxon>Onygenaceae</taxon>
        <taxon>Coccidioides</taxon>
    </lineage>
</organism>
<feature type="compositionally biased region" description="Polar residues" evidence="4">
    <location>
        <begin position="550"/>
        <end position="564"/>
    </location>
</feature>
<evidence type="ECO:0000256" key="3">
    <source>
        <dbReference type="PROSITE-ProRule" id="PRU00089"/>
    </source>
</evidence>
<feature type="region of interest" description="Disordered" evidence="4">
    <location>
        <begin position="450"/>
        <end position="481"/>
    </location>
</feature>
<dbReference type="InterPro" id="IPR036390">
    <property type="entry name" value="WH_DNA-bd_sf"/>
</dbReference>
<dbReference type="SUPFAM" id="SSF49879">
    <property type="entry name" value="SMAD/FHA domain"/>
    <property type="match status" value="1"/>
</dbReference>
<feature type="compositionally biased region" description="Polar residues" evidence="4">
    <location>
        <begin position="200"/>
        <end position="213"/>
    </location>
</feature>
<feature type="compositionally biased region" description="Pro residues" evidence="4">
    <location>
        <begin position="571"/>
        <end position="600"/>
    </location>
</feature>
<proteinExistence type="predicted"/>
<feature type="region of interest" description="Disordered" evidence="4">
    <location>
        <begin position="139"/>
        <end position="346"/>
    </location>
</feature>
<evidence type="ECO:0000313" key="8">
    <source>
        <dbReference type="Proteomes" id="UP000054559"/>
    </source>
</evidence>
<feature type="compositionally biased region" description="Low complexity" evidence="4">
    <location>
        <begin position="453"/>
        <end position="464"/>
    </location>
</feature>
<feature type="DNA-binding region" description="Fork-head" evidence="3">
    <location>
        <begin position="349"/>
        <end position="422"/>
    </location>
</feature>
<feature type="compositionally biased region" description="Polar residues" evidence="4">
    <location>
        <begin position="406"/>
        <end position="419"/>
    </location>
</feature>
<dbReference type="GO" id="GO:0043565">
    <property type="term" value="F:sequence-specific DNA binding"/>
    <property type="evidence" value="ECO:0007669"/>
    <property type="project" value="InterPro"/>
</dbReference>
<dbReference type="Pfam" id="PF00250">
    <property type="entry name" value="Forkhead"/>
    <property type="match status" value="1"/>
</dbReference>
<evidence type="ECO:0000313" key="7">
    <source>
        <dbReference type="EMBL" id="KMU79503.1"/>
    </source>
</evidence>
<evidence type="ECO:0000256" key="4">
    <source>
        <dbReference type="SAM" id="MobiDB-lite"/>
    </source>
</evidence>
<feature type="compositionally biased region" description="Basic and acidic residues" evidence="4">
    <location>
        <begin position="180"/>
        <end position="189"/>
    </location>
</feature>
<evidence type="ECO:0008006" key="9">
    <source>
        <dbReference type="Google" id="ProtNLM"/>
    </source>
</evidence>
<keyword evidence="1 3" id="KW-0238">DNA-binding</keyword>
<dbReference type="STRING" id="454286.A0A0J8R6X9"/>
<dbReference type="InterPro" id="IPR001766">
    <property type="entry name" value="Fork_head_dom"/>
</dbReference>
<feature type="domain" description="FHA" evidence="5">
    <location>
        <begin position="74"/>
        <end position="107"/>
    </location>
</feature>
<feature type="compositionally biased region" description="Basic residues" evidence="4">
    <location>
        <begin position="281"/>
        <end position="290"/>
    </location>
</feature>
<evidence type="ECO:0000259" key="6">
    <source>
        <dbReference type="PROSITE" id="PS50039"/>
    </source>
</evidence>
<dbReference type="PRINTS" id="PR00053">
    <property type="entry name" value="FORKHEAD"/>
</dbReference>
<dbReference type="PANTHER" id="PTHR21712">
    <property type="entry name" value="PRE-RRNA-PROCESSING PROTEIN FHL1"/>
    <property type="match status" value="1"/>
</dbReference>